<reference evidence="2 3" key="1">
    <citation type="submission" date="2024-12" db="EMBL/GenBank/DDBJ databases">
        <authorList>
            <person name="Hu S."/>
        </authorList>
    </citation>
    <scope>NUCLEOTIDE SEQUENCE [LARGE SCALE GENOMIC DNA]</scope>
    <source>
        <strain evidence="2 3">P-25</strain>
    </source>
</reference>
<keyword evidence="3" id="KW-1185">Reference proteome</keyword>
<protein>
    <recommendedName>
        <fullName evidence="4">TerB family tellurite resistance protein</fullName>
    </recommendedName>
</protein>
<name>A0ABW9JM72_9SPHI</name>
<dbReference type="Proteomes" id="UP001517367">
    <property type="component" value="Unassembled WGS sequence"/>
</dbReference>
<dbReference type="RefSeq" id="WP_138729141.1">
    <property type="nucleotide sequence ID" value="NZ_SRMP02000050.1"/>
</dbReference>
<gene>
    <name evidence="2" type="ORF">E5L68_018960</name>
</gene>
<dbReference type="EMBL" id="SRMP02000050">
    <property type="protein sequence ID" value="MFN0293468.1"/>
    <property type="molecule type" value="Genomic_DNA"/>
</dbReference>
<feature type="chain" id="PRO_5046835419" description="TerB family tellurite resistance protein" evidence="1">
    <location>
        <begin position="26"/>
        <end position="216"/>
    </location>
</feature>
<comment type="caution">
    <text evidence="2">The sequence shown here is derived from an EMBL/GenBank/DDBJ whole genome shotgun (WGS) entry which is preliminary data.</text>
</comment>
<evidence type="ECO:0008006" key="4">
    <source>
        <dbReference type="Google" id="ProtNLM"/>
    </source>
</evidence>
<proteinExistence type="predicted"/>
<feature type="signal peptide" evidence="1">
    <location>
        <begin position="1"/>
        <end position="25"/>
    </location>
</feature>
<sequence length="216" mass="24853">MELNRLKLVLVVCMVLFFCGATSYAQTFGEFFNQKKTQKRYLLEQIAALEVYTSYLKKGYEIASSGLETIRDFSNGEFGLHEAFISGLKKVSPAVKNNVKVAQIIEMQIRIGKGFWALKSNPNLSLSNQMYVQEVRDNLWEECMKDLEELLLVITSGKVEMPDDERLERLDKIYVSMSSKSAFVQHFASEVTTLIRQRELEKQTIEKLRRSDGIQD</sequence>
<evidence type="ECO:0000256" key="1">
    <source>
        <dbReference type="SAM" id="SignalP"/>
    </source>
</evidence>
<evidence type="ECO:0000313" key="3">
    <source>
        <dbReference type="Proteomes" id="UP001517367"/>
    </source>
</evidence>
<organism evidence="2 3">
    <name type="scientific">Pedobacter helvus</name>
    <dbReference type="NCBI Taxonomy" id="2563444"/>
    <lineage>
        <taxon>Bacteria</taxon>
        <taxon>Pseudomonadati</taxon>
        <taxon>Bacteroidota</taxon>
        <taxon>Sphingobacteriia</taxon>
        <taxon>Sphingobacteriales</taxon>
        <taxon>Sphingobacteriaceae</taxon>
        <taxon>Pedobacter</taxon>
    </lineage>
</organism>
<keyword evidence="1" id="KW-0732">Signal</keyword>
<accession>A0ABW9JM72</accession>
<evidence type="ECO:0000313" key="2">
    <source>
        <dbReference type="EMBL" id="MFN0293468.1"/>
    </source>
</evidence>